<dbReference type="InterPro" id="IPR010982">
    <property type="entry name" value="Lambda_DNA-bd_dom_sf"/>
</dbReference>
<keyword evidence="3" id="KW-1185">Reference proteome</keyword>
<dbReference type="SUPFAM" id="SSF52540">
    <property type="entry name" value="P-loop containing nucleoside triphosphate hydrolases"/>
    <property type="match status" value="1"/>
</dbReference>
<evidence type="ECO:0000256" key="1">
    <source>
        <dbReference type="SAM" id="MobiDB-lite"/>
    </source>
</evidence>
<feature type="region of interest" description="Disordered" evidence="1">
    <location>
        <begin position="107"/>
        <end position="128"/>
    </location>
</feature>
<dbReference type="GO" id="GO:0003677">
    <property type="term" value="F:DNA binding"/>
    <property type="evidence" value="ECO:0007669"/>
    <property type="project" value="InterPro"/>
</dbReference>
<comment type="caution">
    <text evidence="2">The sequence shown here is derived from an EMBL/GenBank/DDBJ whole genome shotgun (WGS) entry which is preliminary data.</text>
</comment>
<reference evidence="2" key="1">
    <citation type="submission" date="2021-01" db="EMBL/GenBank/DDBJ databases">
        <title>Whole genome shotgun sequence of Planosporangium mesophilum NBRC 109066.</title>
        <authorList>
            <person name="Komaki H."/>
            <person name="Tamura T."/>
        </authorList>
    </citation>
    <scope>NUCLEOTIDE SEQUENCE</scope>
    <source>
        <strain evidence="2">NBRC 109066</strain>
    </source>
</reference>
<dbReference type="SUPFAM" id="SSF47413">
    <property type="entry name" value="lambda repressor-like DNA-binding domains"/>
    <property type="match status" value="1"/>
</dbReference>
<organism evidence="2 3">
    <name type="scientific">Planosporangium mesophilum</name>
    <dbReference type="NCBI Taxonomy" id="689768"/>
    <lineage>
        <taxon>Bacteria</taxon>
        <taxon>Bacillati</taxon>
        <taxon>Actinomycetota</taxon>
        <taxon>Actinomycetes</taxon>
        <taxon>Micromonosporales</taxon>
        <taxon>Micromonosporaceae</taxon>
        <taxon>Planosporangium</taxon>
    </lineage>
</organism>
<evidence type="ECO:0000313" key="3">
    <source>
        <dbReference type="Proteomes" id="UP000599074"/>
    </source>
</evidence>
<dbReference type="EMBL" id="BOON01000016">
    <property type="protein sequence ID" value="GII22148.1"/>
    <property type="molecule type" value="Genomic_DNA"/>
</dbReference>
<dbReference type="AlphaFoldDB" id="A0A8J3T967"/>
<dbReference type="Proteomes" id="UP000599074">
    <property type="component" value="Unassembled WGS sequence"/>
</dbReference>
<proteinExistence type="predicted"/>
<accession>A0A8J3T967</accession>
<protein>
    <submittedName>
        <fullName evidence="2">Uncharacterized protein</fullName>
    </submittedName>
</protein>
<gene>
    <name evidence="2" type="ORF">Pme01_17450</name>
</gene>
<dbReference type="InterPro" id="IPR027417">
    <property type="entry name" value="P-loop_NTPase"/>
</dbReference>
<sequence>MSTIGIGSLVLSDADPLREVHVAPTRSVADIISHYLSDHRRDRSQDQIARMLGCSDTSLSAWKHGHRVPKLKRVVELRQIVGCQCLEFGDEAIRYVYGKAATTPVAASQGRPRSNQPSVVGIPIRTPPAMPAVRPPSRQLIVGRAGEVRAFAELQAGRTTHQVTNIFGPGGIGKTEVFHKFVAFAQRNRQVVGYADVAQIRYGGQPQPYTAAEILRALAATIDRPEFEAFRRDLWDFDLARNAVRVCGGVDRLFAPNGRPLDEARLPQTAEGASRALREAMRSRFAFDRYLRQVHTALTRTFCEGLHALPDGEGAATLLLDTYEEIGGLDDWICRQVVPMLPDQTRLVILSRGQLTKVNIDWLDHQDSLDFHPLPELSDDEAKSYLRYYGLTDARAQQAVYAVTGGYPLLLVLARALAMESGGWEAIGELEHDRDRDAIARGLLDRILREERVKSVRDVLETCSIAPWIDPGIIAALLEMPAGDAHALYTELARHSFVTRHPRGVALHDKLRELLQVRVKFASEARYEELRTKLATYLASKGGGPNA</sequence>
<name>A0A8J3T967_9ACTN</name>
<evidence type="ECO:0000313" key="2">
    <source>
        <dbReference type="EMBL" id="GII22148.1"/>
    </source>
</evidence>